<feature type="compositionally biased region" description="Basic and acidic residues" evidence="2">
    <location>
        <begin position="37"/>
        <end position="53"/>
    </location>
</feature>
<dbReference type="CDD" id="cd01647">
    <property type="entry name" value="RT_LTR"/>
    <property type="match status" value="1"/>
</dbReference>
<evidence type="ECO:0008006" key="8">
    <source>
        <dbReference type="Google" id="ProtNLM"/>
    </source>
</evidence>
<protein>
    <recommendedName>
        <fullName evidence="8">Reverse transcriptase domain-containing protein</fullName>
    </recommendedName>
</protein>
<dbReference type="InterPro" id="IPR043502">
    <property type="entry name" value="DNA/RNA_pol_sf"/>
</dbReference>
<accession>A0A9Q3F2U3</accession>
<dbReference type="FunFam" id="3.30.70.270:FF:000020">
    <property type="entry name" value="Transposon Tf2-6 polyprotein-like Protein"/>
    <property type="match status" value="1"/>
</dbReference>
<proteinExistence type="predicted"/>
<dbReference type="InterPro" id="IPR041588">
    <property type="entry name" value="Integrase_H2C2"/>
</dbReference>
<dbReference type="Pfam" id="PF00078">
    <property type="entry name" value="RVT_1"/>
    <property type="match status" value="1"/>
</dbReference>
<dbReference type="InterPro" id="IPR000477">
    <property type="entry name" value="RT_dom"/>
</dbReference>
<sequence length="788" mass="90542">QSPTIDTRFAPVQEKLSSPIHPTAMSKENATNVEVLDTDHNDKEEASDSQKDTEESETSQSDEINIINAKINNIDLIYEVLDVISNLSQVGTSNTILTKIQDTKLYRNKPANGMGYTAGRSSISIVMVENQEEKVSLDTGEYCSCVGKRHLRTIVPDWEEELIPIQRVKFSSASEGMKPLGIIDLKLIFPHPSQCIRLKVERPAYPATPRAREAVEVQIKELIDLGVLRKLGHNEQVEVTTPVIIIWNNGKSRMVGNFKTLNTYSIPNRYPISRIHETLTQLSQAKLITAIDALKGFHKNGLTENAKKLLRIIVHCGIFEYLRMPFGIKNAPSHYQRMMNTIFPNKLSEGWLIIYIDDIIVWAETWDSHLTRMERVLQKILQVNMKISLKKCHFAYSELKALGHVVSGLSMAIDKNNVAAVLLRQMPQTKKEMKSFLGFAGYYRQHIKDFERIAKSLYKLCDKETVYEMTEERVKAYEELKNCLTNAPFLLMPDWKLPFKLYIDSCGEGLGAALHQTQIINDKPLEGPICFISKHINQKEARYGECQMECLRLVWALQKLHYDSDATVFDGIMDCNDVKSLSKMKSPKRHMLRWQIAIQEYRGNMSIVHKSGNIHINADGLSRWDLANTPENPAWVPQEEHHREGICVTDIGTEFFNQFKESYKMDKNCHILCQLLMKDCNDPSLSSKLDEIWKNTYDEGRFHLLYGIPYHRTKHTCVMDLKDRPLINTILHECHDSVADGHLSEETTLDRVKTCSWWPNWKKHVVEYCQTCDTFQKKTEPQGRNLEL</sequence>
<dbReference type="Pfam" id="PF17919">
    <property type="entry name" value="RT_RNaseH_2"/>
    <property type="match status" value="1"/>
</dbReference>
<name>A0A9Q3F2U3_9BASI</name>
<dbReference type="AlphaFoldDB" id="A0A9Q3F2U3"/>
<dbReference type="EMBL" id="AVOT02034739">
    <property type="protein sequence ID" value="MBW0528932.1"/>
    <property type="molecule type" value="Genomic_DNA"/>
</dbReference>
<dbReference type="OrthoDB" id="7789233at2759"/>
<dbReference type="PANTHER" id="PTHR37984:SF5">
    <property type="entry name" value="PROTEIN NYNRIN-LIKE"/>
    <property type="match status" value="1"/>
</dbReference>
<dbReference type="InterPro" id="IPR050951">
    <property type="entry name" value="Retrovirus_Pol_polyprotein"/>
</dbReference>
<evidence type="ECO:0000313" key="7">
    <source>
        <dbReference type="Proteomes" id="UP000765509"/>
    </source>
</evidence>
<keyword evidence="1" id="KW-0511">Multifunctional enzyme</keyword>
<evidence type="ECO:0000256" key="1">
    <source>
        <dbReference type="ARBA" id="ARBA00023268"/>
    </source>
</evidence>
<feature type="region of interest" description="Disordered" evidence="2">
    <location>
        <begin position="1"/>
        <end position="61"/>
    </location>
</feature>
<evidence type="ECO:0000256" key="2">
    <source>
        <dbReference type="SAM" id="MobiDB-lite"/>
    </source>
</evidence>
<dbReference type="InterPro" id="IPR041577">
    <property type="entry name" value="RT_RNaseH_2"/>
</dbReference>
<evidence type="ECO:0000313" key="6">
    <source>
        <dbReference type="EMBL" id="MBW0528932.1"/>
    </source>
</evidence>
<dbReference type="Pfam" id="PF17921">
    <property type="entry name" value="Integrase_H2C2"/>
    <property type="match status" value="1"/>
</dbReference>
<dbReference type="InterPro" id="IPR043128">
    <property type="entry name" value="Rev_trsase/Diguanyl_cyclase"/>
</dbReference>
<feature type="domain" description="Reverse transcriptase/retrotransposon-derived protein RNase H-like" evidence="4">
    <location>
        <begin position="469"/>
        <end position="562"/>
    </location>
</feature>
<comment type="caution">
    <text evidence="6">The sequence shown here is derived from an EMBL/GenBank/DDBJ whole genome shotgun (WGS) entry which is preliminary data.</text>
</comment>
<feature type="non-terminal residue" evidence="6">
    <location>
        <position position="1"/>
    </location>
</feature>
<evidence type="ECO:0000259" key="5">
    <source>
        <dbReference type="Pfam" id="PF17921"/>
    </source>
</evidence>
<dbReference type="PANTHER" id="PTHR37984">
    <property type="entry name" value="PROTEIN CBG26694"/>
    <property type="match status" value="1"/>
</dbReference>
<dbReference type="Gene3D" id="1.10.340.70">
    <property type="match status" value="1"/>
</dbReference>
<dbReference type="Gene3D" id="3.30.70.270">
    <property type="match status" value="2"/>
</dbReference>
<organism evidence="6 7">
    <name type="scientific">Austropuccinia psidii MF-1</name>
    <dbReference type="NCBI Taxonomy" id="1389203"/>
    <lineage>
        <taxon>Eukaryota</taxon>
        <taxon>Fungi</taxon>
        <taxon>Dikarya</taxon>
        <taxon>Basidiomycota</taxon>
        <taxon>Pucciniomycotina</taxon>
        <taxon>Pucciniomycetes</taxon>
        <taxon>Pucciniales</taxon>
        <taxon>Sphaerophragmiaceae</taxon>
        <taxon>Austropuccinia</taxon>
    </lineage>
</organism>
<feature type="domain" description="Reverse transcriptase" evidence="3">
    <location>
        <begin position="250"/>
        <end position="405"/>
    </location>
</feature>
<evidence type="ECO:0000259" key="4">
    <source>
        <dbReference type="Pfam" id="PF17919"/>
    </source>
</evidence>
<reference evidence="6" key="1">
    <citation type="submission" date="2021-03" db="EMBL/GenBank/DDBJ databases">
        <title>Draft genome sequence of rust myrtle Austropuccinia psidii MF-1, a brazilian biotype.</title>
        <authorList>
            <person name="Quecine M.C."/>
            <person name="Pachon D.M.R."/>
            <person name="Bonatelli M.L."/>
            <person name="Correr F.H."/>
            <person name="Franceschini L.M."/>
            <person name="Leite T.F."/>
            <person name="Margarido G.R.A."/>
            <person name="Almeida C.A."/>
            <person name="Ferrarezi J.A."/>
            <person name="Labate C.A."/>
        </authorList>
    </citation>
    <scope>NUCLEOTIDE SEQUENCE</scope>
    <source>
        <strain evidence="6">MF-1</strain>
    </source>
</reference>
<feature type="domain" description="Integrase zinc-binding" evidence="5">
    <location>
        <begin position="724"/>
        <end position="778"/>
    </location>
</feature>
<dbReference type="SUPFAM" id="SSF56672">
    <property type="entry name" value="DNA/RNA polymerases"/>
    <property type="match status" value="1"/>
</dbReference>
<keyword evidence="7" id="KW-1185">Reference proteome</keyword>
<gene>
    <name evidence="6" type="ORF">O181_068647</name>
</gene>
<dbReference type="GO" id="GO:0003824">
    <property type="term" value="F:catalytic activity"/>
    <property type="evidence" value="ECO:0007669"/>
    <property type="project" value="UniProtKB-KW"/>
</dbReference>
<evidence type="ECO:0000259" key="3">
    <source>
        <dbReference type="Pfam" id="PF00078"/>
    </source>
</evidence>
<dbReference type="Gene3D" id="3.10.10.10">
    <property type="entry name" value="HIV Type 1 Reverse Transcriptase, subunit A, domain 1"/>
    <property type="match status" value="1"/>
</dbReference>
<dbReference type="Proteomes" id="UP000765509">
    <property type="component" value="Unassembled WGS sequence"/>
</dbReference>